<feature type="compositionally biased region" description="Acidic residues" evidence="3">
    <location>
        <begin position="247"/>
        <end position="274"/>
    </location>
</feature>
<evidence type="ECO:0000256" key="3">
    <source>
        <dbReference type="SAM" id="MobiDB-lite"/>
    </source>
</evidence>
<evidence type="ECO:0000313" key="6">
    <source>
        <dbReference type="Proteomes" id="UP001153620"/>
    </source>
</evidence>
<sequence>MRFIVIILVSVLGYSLADVLQVKCGDELCERPSNLAVTTLRYVPDKPYKLHINSLNSEVEIFGATDDLYYARYGRNYGFLPKNHIREKAKGNFIHSVQLNLDTLRINSQVKETNFLHEMLKSSSQPDQQISNQTNSSPDENKHNHDHSNNNHNHEEKKVEIVEERPTDYIPIGTEPKDTVKQENEVKTESTETVKQEKEVKTESTEPKKEEQPIQDDSDKLTAEKLQKSNEIKNEKQEIRQENNDSGIEDDEDDDETDDEEEDDDEDEEADLLDIQEQKNDTITENTEPIKIEENRVELNATTSKENEEKPIEKVDDIKIAKPEIVQAENVVDQDKNVFDESKTIEIGDTKTQEPELIDNNSAENKTEGVEQIEAPKEPEKIEEIPEKVEEKIEIPEFKQIPEIKEEKEVKPRDPAPVNEEINEEPITTQIPITEQPIQEKYEPEIPLLIDETTTPSYQPITNLPELKHEEITEVPPSSQEKREDKNDQDLLLKRFSEKLGHRHPEGVGSVEQIHHSHQHSHDQHGHSHDQHGHSHDSHSHSHAAHSHDSHENHQQVLHSHEHVSQHSHSQENVEQHSHDQQTATLKEDLVKEEIVDQDKKPGFFSGLVKKIFGDEHPHSHDSSNDAQKLSSENVDEGFCEKIDSEDCPKSVKNDVKREVKYDSANSNTVDDYIKMILIEALEMIDVIITLGLVALTVLIFIFGHYCISKASKEGSLIRKMNELEREIMSTGKENGNLKAEVEITKQQLKSIQDNSFGSNDMVIALKQDLELNEREKEELLDKISSLEKELEAAAEDGLELNRMVSELLNNQTGSDSIISSVEDLQRQLNEQQETIITMNEALALKSRENSELQIQLSEINSKFGGEYEKFQQQVDAVALERSNLQIELENLKRESDMQVNQIIEERNSEVTRLNSELTSYAGKYDESKKLLTSAESKVQALEECIETIRKTKGGDFKNLLDVADLKADLLAVTKEKSTIQEQLQSERDSRKLLEDRVKTVSDDLSNLKKEFSVAEKEKLDAQTRLDVLSNYFKEKETQLTSELSLKEARWMKQQGETTSTVEKVQALNAEIQTLKSQNDELKAEFEAQIISYKAKLTSVEGQSHTAWLAAKQSERKMEEARMEAAALRRRLTSIAENPGMTSAELLNGLPGPNDSMNTIPSPMRVESPNNISLPPFLPGAPPFMPGITSAELLNGPPFMPPPFMPLPPMGLPPLGRLMSPPPKRFTPTMRDDRDRYSPRHGRYSPDSRYDDYTPFETETDISPPRSPVPQRRGFSSPTDRNKKSKGKNGSNRYSESSCSSSSTYTDESDD</sequence>
<dbReference type="Gene3D" id="1.10.287.2610">
    <property type="match status" value="1"/>
</dbReference>
<feature type="compositionally biased region" description="Basic and acidic residues" evidence="3">
    <location>
        <begin position="343"/>
        <end position="354"/>
    </location>
</feature>
<feature type="coiled-coil region" evidence="2">
    <location>
        <begin position="1111"/>
        <end position="1138"/>
    </location>
</feature>
<accession>A0A9N9RKR5</accession>
<feature type="region of interest" description="Disordered" evidence="3">
    <location>
        <begin position="343"/>
        <end position="389"/>
    </location>
</feature>
<evidence type="ECO:0000313" key="5">
    <source>
        <dbReference type="EMBL" id="CAG9798692.1"/>
    </source>
</evidence>
<dbReference type="PANTHER" id="PTHR23158:SF33">
    <property type="entry name" value="TRANSPORT AND GOLGI ORGANIZATION PROTEIN 1"/>
    <property type="match status" value="1"/>
</dbReference>
<feature type="compositionally biased region" description="Polar residues" evidence="3">
    <location>
        <begin position="121"/>
        <end position="138"/>
    </location>
</feature>
<feature type="coiled-coil region" evidence="2">
    <location>
        <begin position="721"/>
        <end position="842"/>
    </location>
</feature>
<feature type="compositionally biased region" description="Basic and acidic residues" evidence="3">
    <location>
        <begin position="139"/>
        <end position="167"/>
    </location>
</feature>
<feature type="compositionally biased region" description="Basic and acidic residues" evidence="3">
    <location>
        <begin position="1230"/>
        <end position="1252"/>
    </location>
</feature>
<feature type="region of interest" description="Disordered" evidence="3">
    <location>
        <begin position="403"/>
        <end position="487"/>
    </location>
</feature>
<feature type="compositionally biased region" description="Polar residues" evidence="3">
    <location>
        <begin position="452"/>
        <end position="462"/>
    </location>
</feature>
<feature type="compositionally biased region" description="Basic and acidic residues" evidence="3">
    <location>
        <begin position="276"/>
        <end position="297"/>
    </location>
</feature>
<feature type="compositionally biased region" description="Basic and acidic residues" evidence="3">
    <location>
        <begin position="520"/>
        <end position="584"/>
    </location>
</feature>
<proteinExistence type="predicted"/>
<feature type="compositionally biased region" description="Basic and acidic residues" evidence="3">
    <location>
        <begin position="403"/>
        <end position="414"/>
    </location>
</feature>
<dbReference type="GO" id="GO:0006888">
    <property type="term" value="P:endoplasmic reticulum to Golgi vesicle-mediated transport"/>
    <property type="evidence" value="ECO:0007669"/>
    <property type="project" value="TreeGrafter"/>
</dbReference>
<dbReference type="GO" id="GO:0070971">
    <property type="term" value="C:endoplasmic reticulum exit site"/>
    <property type="evidence" value="ECO:0007669"/>
    <property type="project" value="TreeGrafter"/>
</dbReference>
<protein>
    <recommendedName>
        <fullName evidence="7">Transport and Golgi organization protein 1</fullName>
    </recommendedName>
</protein>
<keyword evidence="6" id="KW-1185">Reference proteome</keyword>
<organism evidence="5 6">
    <name type="scientific">Chironomus riparius</name>
    <dbReference type="NCBI Taxonomy" id="315576"/>
    <lineage>
        <taxon>Eukaryota</taxon>
        <taxon>Metazoa</taxon>
        <taxon>Ecdysozoa</taxon>
        <taxon>Arthropoda</taxon>
        <taxon>Hexapoda</taxon>
        <taxon>Insecta</taxon>
        <taxon>Pterygota</taxon>
        <taxon>Neoptera</taxon>
        <taxon>Endopterygota</taxon>
        <taxon>Diptera</taxon>
        <taxon>Nematocera</taxon>
        <taxon>Chironomoidea</taxon>
        <taxon>Chironomidae</taxon>
        <taxon>Chironominae</taxon>
        <taxon>Chironomus</taxon>
    </lineage>
</organism>
<keyword evidence="4" id="KW-0732">Signal</keyword>
<reference evidence="5" key="1">
    <citation type="submission" date="2022-01" db="EMBL/GenBank/DDBJ databases">
        <authorList>
            <person name="King R."/>
        </authorList>
    </citation>
    <scope>NUCLEOTIDE SEQUENCE</scope>
</reference>
<evidence type="ECO:0008006" key="7">
    <source>
        <dbReference type="Google" id="ProtNLM"/>
    </source>
</evidence>
<dbReference type="EMBL" id="OU895877">
    <property type="protein sequence ID" value="CAG9798692.1"/>
    <property type="molecule type" value="Genomic_DNA"/>
</dbReference>
<dbReference type="Proteomes" id="UP001153620">
    <property type="component" value="Chromosome 1"/>
</dbReference>
<feature type="coiled-coil region" evidence="2">
    <location>
        <begin position="868"/>
        <end position="952"/>
    </location>
</feature>
<feature type="signal peptide" evidence="4">
    <location>
        <begin position="1"/>
        <end position="17"/>
    </location>
</feature>
<feature type="region of interest" description="Disordered" evidence="3">
    <location>
        <begin position="512"/>
        <end position="584"/>
    </location>
</feature>
<dbReference type="PANTHER" id="PTHR23158">
    <property type="entry name" value="MELANOMA INHIBITORY ACTIVITY-RELATED"/>
    <property type="match status" value="1"/>
</dbReference>
<dbReference type="GO" id="GO:0005789">
    <property type="term" value="C:endoplasmic reticulum membrane"/>
    <property type="evidence" value="ECO:0007669"/>
    <property type="project" value="TreeGrafter"/>
</dbReference>
<feature type="chain" id="PRO_5040142819" description="Transport and Golgi organization protein 1" evidence="4">
    <location>
        <begin position="18"/>
        <end position="1311"/>
    </location>
</feature>
<keyword evidence="1 2" id="KW-0175">Coiled coil</keyword>
<dbReference type="GO" id="GO:0035459">
    <property type="term" value="P:vesicle cargo loading"/>
    <property type="evidence" value="ECO:0007669"/>
    <property type="project" value="TreeGrafter"/>
</dbReference>
<feature type="compositionally biased region" description="Basic and acidic residues" evidence="3">
    <location>
        <begin position="175"/>
        <end position="243"/>
    </location>
</feature>
<feature type="compositionally biased region" description="Low complexity" evidence="3">
    <location>
        <begin position="425"/>
        <end position="437"/>
    </location>
</feature>
<reference evidence="5" key="2">
    <citation type="submission" date="2022-10" db="EMBL/GenBank/DDBJ databases">
        <authorList>
            <consortium name="ENA_rothamsted_submissions"/>
            <consortium name="culmorum"/>
            <person name="King R."/>
        </authorList>
    </citation>
    <scope>NUCLEOTIDE SEQUENCE</scope>
</reference>
<evidence type="ECO:0000256" key="4">
    <source>
        <dbReference type="SAM" id="SignalP"/>
    </source>
</evidence>
<feature type="coiled-coil region" evidence="2">
    <location>
        <begin position="977"/>
        <end position="1025"/>
    </location>
</feature>
<evidence type="ECO:0000256" key="1">
    <source>
        <dbReference type="ARBA" id="ARBA00023054"/>
    </source>
</evidence>
<dbReference type="InterPro" id="IPR051500">
    <property type="entry name" value="cTAGE_MIA/OTOR"/>
</dbReference>
<feature type="compositionally biased region" description="Low complexity" evidence="3">
    <location>
        <begin position="1288"/>
        <end position="1311"/>
    </location>
</feature>
<feature type="compositionally biased region" description="Basic and acidic residues" evidence="3">
    <location>
        <begin position="365"/>
        <end position="389"/>
    </location>
</feature>
<dbReference type="OrthoDB" id="6627676at2759"/>
<feature type="region of interest" description="Disordered" evidence="3">
    <location>
        <begin position="120"/>
        <end position="310"/>
    </location>
</feature>
<gene>
    <name evidence="5" type="ORF">CHIRRI_LOCUS1674</name>
</gene>
<evidence type="ECO:0000256" key="2">
    <source>
        <dbReference type="SAM" id="Coils"/>
    </source>
</evidence>
<feature type="region of interest" description="Disordered" evidence="3">
    <location>
        <begin position="1213"/>
        <end position="1311"/>
    </location>
</feature>
<dbReference type="GO" id="GO:0009306">
    <property type="term" value="P:protein secretion"/>
    <property type="evidence" value="ECO:0007669"/>
    <property type="project" value="TreeGrafter"/>
</dbReference>
<name>A0A9N9RKR5_9DIPT</name>